<feature type="domain" description="DUF1707" evidence="1">
    <location>
        <begin position="10"/>
        <end position="62"/>
    </location>
</feature>
<name>A0ABS4TRW7_9PSEU</name>
<organism evidence="2 3">
    <name type="scientific">Kibdelosporangium banguiense</name>
    <dbReference type="NCBI Taxonomy" id="1365924"/>
    <lineage>
        <taxon>Bacteria</taxon>
        <taxon>Bacillati</taxon>
        <taxon>Actinomycetota</taxon>
        <taxon>Actinomycetes</taxon>
        <taxon>Pseudonocardiales</taxon>
        <taxon>Pseudonocardiaceae</taxon>
        <taxon>Kibdelosporangium</taxon>
    </lineage>
</organism>
<dbReference type="RefSeq" id="WP_209644147.1">
    <property type="nucleotide sequence ID" value="NZ_JAGINW010000001.1"/>
</dbReference>
<gene>
    <name evidence="2" type="ORF">JOF56_007554</name>
</gene>
<comment type="caution">
    <text evidence="2">The sequence shown here is derived from an EMBL/GenBank/DDBJ whole genome shotgun (WGS) entry which is preliminary data.</text>
</comment>
<dbReference type="InterPro" id="IPR012551">
    <property type="entry name" value="DUF1707_SHOCT-like"/>
</dbReference>
<evidence type="ECO:0000313" key="2">
    <source>
        <dbReference type="EMBL" id="MBP2327169.1"/>
    </source>
</evidence>
<evidence type="ECO:0000259" key="1">
    <source>
        <dbReference type="Pfam" id="PF08044"/>
    </source>
</evidence>
<evidence type="ECO:0000313" key="3">
    <source>
        <dbReference type="Proteomes" id="UP001519332"/>
    </source>
</evidence>
<keyword evidence="3" id="KW-1185">Reference proteome</keyword>
<dbReference type="Pfam" id="PF08044">
    <property type="entry name" value="DUF1707"/>
    <property type="match status" value="1"/>
</dbReference>
<sequence>MTDPVGADQVRISTREREVAIAALGEHFAAGRLAAEEYEERLGVVVEARLRGEVRPVFEDLPLPRPPFLLPVAATPSALSSPLPEKLRVTLHAEGVLLMEEGLPGSITYRRYRDGEKSYRWRREQFVAAVVVTGKRLVVWAAGMRQVDMPFDSPLRAALAVSVKGADQLLIAYDAAAFSASRSGRVELRVRTGRAADLAELFGA</sequence>
<proteinExistence type="predicted"/>
<reference evidence="2 3" key="1">
    <citation type="submission" date="2021-03" db="EMBL/GenBank/DDBJ databases">
        <title>Sequencing the genomes of 1000 actinobacteria strains.</title>
        <authorList>
            <person name="Klenk H.-P."/>
        </authorList>
    </citation>
    <scope>NUCLEOTIDE SEQUENCE [LARGE SCALE GENOMIC DNA]</scope>
    <source>
        <strain evidence="2 3">DSM 46670</strain>
    </source>
</reference>
<dbReference type="Proteomes" id="UP001519332">
    <property type="component" value="Unassembled WGS sequence"/>
</dbReference>
<protein>
    <recommendedName>
        <fullName evidence="1">DUF1707 domain-containing protein</fullName>
    </recommendedName>
</protein>
<accession>A0ABS4TRW7</accession>
<dbReference type="EMBL" id="JAGINW010000001">
    <property type="protein sequence ID" value="MBP2327169.1"/>
    <property type="molecule type" value="Genomic_DNA"/>
</dbReference>